<name>B3EQZ9_CHLPB</name>
<reference evidence="2" key="1">
    <citation type="submission" date="2008-06" db="EMBL/GenBank/DDBJ databases">
        <title>Complete sequence of Chlorobium phaeobacteroides BS1.</title>
        <authorList>
            <consortium name="US DOE Joint Genome Institute"/>
            <person name="Lucas S."/>
            <person name="Copeland A."/>
            <person name="Lapidus A."/>
            <person name="Glavina del Rio T."/>
            <person name="Dalin E."/>
            <person name="Tice H."/>
            <person name="Bruce D."/>
            <person name="Goodwin L."/>
            <person name="Pitluck S."/>
            <person name="Schmutz J."/>
            <person name="Larimer F."/>
            <person name="Land M."/>
            <person name="Hauser L."/>
            <person name="Kyrpides N."/>
            <person name="Ovchinnikova G."/>
            <person name="Li T."/>
            <person name="Liu Z."/>
            <person name="Zhao F."/>
            <person name="Overmann J."/>
            <person name="Bryant D.A."/>
            <person name="Richardson P."/>
        </authorList>
    </citation>
    <scope>NUCLEOTIDE SEQUENCE [LARGE SCALE GENOMIC DNA]</scope>
    <source>
        <strain evidence="2">BS1</strain>
    </source>
</reference>
<sequence>MWGALSGSRKPEDRSPKPEVGSQNSAVGAGPCARPDDGSVGAKHFSSIEPLNGRTDPLV</sequence>
<organism evidence="2">
    <name type="scientific">Chlorobium phaeobacteroides (strain BS1)</name>
    <dbReference type="NCBI Taxonomy" id="331678"/>
    <lineage>
        <taxon>Bacteria</taxon>
        <taxon>Pseudomonadati</taxon>
        <taxon>Chlorobiota</taxon>
        <taxon>Chlorobiia</taxon>
        <taxon>Chlorobiales</taxon>
        <taxon>Chlorobiaceae</taxon>
        <taxon>Chlorobium/Pelodictyon group</taxon>
        <taxon>Chlorobium</taxon>
    </lineage>
</organism>
<evidence type="ECO:0000313" key="2">
    <source>
        <dbReference type="EMBL" id="ACE04180.1"/>
    </source>
</evidence>
<dbReference type="EMBL" id="CP001101">
    <property type="protein sequence ID" value="ACE04180.1"/>
    <property type="molecule type" value="Genomic_DNA"/>
</dbReference>
<accession>B3EQZ9</accession>
<proteinExistence type="predicted"/>
<dbReference type="AlphaFoldDB" id="B3EQZ9"/>
<protein>
    <submittedName>
        <fullName evidence="2">Uncharacterized protein</fullName>
    </submittedName>
</protein>
<dbReference type="KEGG" id="cpb:Cphamn1_1248"/>
<evidence type="ECO:0000256" key="1">
    <source>
        <dbReference type="SAM" id="MobiDB-lite"/>
    </source>
</evidence>
<gene>
    <name evidence="2" type="ordered locus">Cphamn1_1248</name>
</gene>
<feature type="region of interest" description="Disordered" evidence="1">
    <location>
        <begin position="1"/>
        <end position="59"/>
    </location>
</feature>
<dbReference type="HOGENOM" id="CLU_2951871_0_0_10"/>